<dbReference type="PROSITE" id="PS00808">
    <property type="entry name" value="ADP_GLC_PYROPHOSPH_1"/>
    <property type="match status" value="1"/>
</dbReference>
<evidence type="ECO:0000256" key="6">
    <source>
        <dbReference type="ARBA" id="ARBA00022840"/>
    </source>
</evidence>
<dbReference type="Gene3D" id="2.160.10.10">
    <property type="entry name" value="Hexapeptide repeat proteins"/>
    <property type="match status" value="1"/>
</dbReference>
<dbReference type="InterPro" id="IPR005835">
    <property type="entry name" value="NTP_transferase_dom"/>
</dbReference>
<dbReference type="Proteomes" id="UP000199230">
    <property type="component" value="Unassembled WGS sequence"/>
</dbReference>
<dbReference type="InterPro" id="IPR029044">
    <property type="entry name" value="Nucleotide-diphossugar_trans"/>
</dbReference>
<reference evidence="12 13" key="1">
    <citation type="submission" date="2016-10" db="EMBL/GenBank/DDBJ databases">
        <authorList>
            <person name="de Groot N.N."/>
        </authorList>
    </citation>
    <scope>NUCLEOTIDE SEQUENCE [LARGE SCALE GENOMIC DNA]</scope>
    <source>
        <strain evidence="12 13">APO</strain>
    </source>
</reference>
<evidence type="ECO:0000313" key="13">
    <source>
        <dbReference type="Proteomes" id="UP000199230"/>
    </source>
</evidence>
<dbReference type="PANTHER" id="PTHR43523:SF2">
    <property type="entry name" value="GLUCOSE-1-PHOSPHATE ADENYLYLTRANSFERASE"/>
    <property type="match status" value="1"/>
</dbReference>
<feature type="domain" description="Glucose-1-phosphate adenylyltransferase/Bifunctional protein GlmU-like C-terminal hexapeptide" evidence="11">
    <location>
        <begin position="289"/>
        <end position="361"/>
    </location>
</feature>
<comment type="function">
    <text evidence="9">Involved in the biosynthesis of ADP-glucose, a building block required for the elongation reactions to produce glycogen. Catalyzes the reaction between ATP and alpha-D-glucose 1-phosphate (G1P) to produce pyrophosphate and ADP-Glc.</text>
</comment>
<dbReference type="PANTHER" id="PTHR43523">
    <property type="entry name" value="GLUCOSE-1-PHOSPHATE ADENYLYLTRANSFERASE-RELATED"/>
    <property type="match status" value="1"/>
</dbReference>
<protein>
    <recommendedName>
        <fullName evidence="9">Glucose-1-phosphate adenylyltransferase</fullName>
        <ecNumber evidence="9">2.7.7.27</ecNumber>
    </recommendedName>
    <alternativeName>
        <fullName evidence="9">ADP-glucose pyrophosphorylase</fullName>
        <shortName evidence="9">ADPGlc PPase</shortName>
    </alternativeName>
    <alternativeName>
        <fullName evidence="9">ADP-glucose synthase</fullName>
    </alternativeName>
</protein>
<dbReference type="EMBL" id="FNPV01000004">
    <property type="protein sequence ID" value="SDY79868.1"/>
    <property type="molecule type" value="Genomic_DNA"/>
</dbReference>
<evidence type="ECO:0000256" key="1">
    <source>
        <dbReference type="ARBA" id="ARBA00010443"/>
    </source>
</evidence>
<comment type="similarity">
    <text evidence="1 9">Belongs to the bacterial/plant glucose-1-phosphate adenylyltransferase family.</text>
</comment>
<feature type="binding site" evidence="9">
    <location>
        <position position="191"/>
    </location>
    <ligand>
        <name>alpha-D-glucose 1-phosphate</name>
        <dbReference type="ChEBI" id="CHEBI:58601"/>
    </ligand>
</feature>
<dbReference type="AlphaFoldDB" id="A0A1H3MTU9"/>
<dbReference type="SUPFAM" id="SSF51161">
    <property type="entry name" value="Trimeric LpxA-like enzymes"/>
    <property type="match status" value="1"/>
</dbReference>
<feature type="site" description="Could play a key role in the communication between the regulatory and the substrate sites" evidence="9">
    <location>
        <position position="99"/>
    </location>
</feature>
<evidence type="ECO:0000256" key="4">
    <source>
        <dbReference type="ARBA" id="ARBA00022695"/>
    </source>
</evidence>
<dbReference type="EC" id="2.7.7.27" evidence="9"/>
<dbReference type="CDD" id="cd04651">
    <property type="entry name" value="LbH_G1P_AT_C"/>
    <property type="match status" value="1"/>
</dbReference>
<proteinExistence type="inferred from homology"/>
<dbReference type="PROSITE" id="PS00809">
    <property type="entry name" value="ADP_GLC_PYROPHOSPH_2"/>
    <property type="match status" value="1"/>
</dbReference>
<dbReference type="GO" id="GO:0005524">
    <property type="term" value="F:ATP binding"/>
    <property type="evidence" value="ECO:0007669"/>
    <property type="project" value="UniProtKB-KW"/>
</dbReference>
<dbReference type="InterPro" id="IPR011831">
    <property type="entry name" value="ADP-Glc_PPase"/>
</dbReference>
<feature type="site" description="Could play a key role in the communication between the regulatory and the substrate sites" evidence="9">
    <location>
        <position position="60"/>
    </location>
</feature>
<evidence type="ECO:0000256" key="9">
    <source>
        <dbReference type="HAMAP-Rule" id="MF_00624"/>
    </source>
</evidence>
<dbReference type="RefSeq" id="WP_093312851.1">
    <property type="nucleotide sequence ID" value="NZ_FNPV01000004.1"/>
</dbReference>
<keyword evidence="5 9" id="KW-0547">Nucleotide-binding</keyword>
<dbReference type="PROSITE" id="PS00810">
    <property type="entry name" value="ADP_GLC_PYROPHOSPH_3"/>
    <property type="match status" value="1"/>
</dbReference>
<dbReference type="Pfam" id="PF24894">
    <property type="entry name" value="Hexapep_GlmU"/>
    <property type="match status" value="1"/>
</dbReference>
<evidence type="ECO:0000256" key="3">
    <source>
        <dbReference type="ARBA" id="ARBA00022679"/>
    </source>
</evidence>
<dbReference type="UniPathway" id="UPA00164"/>
<evidence type="ECO:0000313" key="12">
    <source>
        <dbReference type="EMBL" id="SDY79868.1"/>
    </source>
</evidence>
<dbReference type="HAMAP" id="MF_00624">
    <property type="entry name" value="GlgC"/>
    <property type="match status" value="1"/>
</dbReference>
<evidence type="ECO:0000256" key="7">
    <source>
        <dbReference type="ARBA" id="ARBA00023056"/>
    </source>
</evidence>
<keyword evidence="8 9" id="KW-0119">Carbohydrate metabolism</keyword>
<evidence type="ECO:0000259" key="11">
    <source>
        <dbReference type="Pfam" id="PF24894"/>
    </source>
</evidence>
<evidence type="ECO:0000259" key="10">
    <source>
        <dbReference type="Pfam" id="PF00483"/>
    </source>
</evidence>
<name>A0A1H3MTU9_9FIRM</name>
<dbReference type="InterPro" id="IPR005836">
    <property type="entry name" value="ADP_Glu_pyroP_CS"/>
</dbReference>
<organism evidence="12 13">
    <name type="scientific">Tindallia californiensis</name>
    <dbReference type="NCBI Taxonomy" id="159292"/>
    <lineage>
        <taxon>Bacteria</taxon>
        <taxon>Bacillati</taxon>
        <taxon>Bacillota</taxon>
        <taxon>Clostridia</taxon>
        <taxon>Peptostreptococcales</taxon>
        <taxon>Tindalliaceae</taxon>
        <taxon>Tindallia</taxon>
    </lineage>
</organism>
<keyword evidence="6 9" id="KW-0067">ATP-binding</keyword>
<keyword evidence="3 9" id="KW-0808">Transferase</keyword>
<feature type="binding site" evidence="9">
    <location>
        <position position="165"/>
    </location>
    <ligand>
        <name>alpha-D-glucose 1-phosphate</name>
        <dbReference type="ChEBI" id="CHEBI:58601"/>
    </ligand>
</feature>
<evidence type="ECO:0000256" key="2">
    <source>
        <dbReference type="ARBA" id="ARBA00022600"/>
    </source>
</evidence>
<keyword evidence="13" id="KW-1185">Reference proteome</keyword>
<evidence type="ECO:0000256" key="5">
    <source>
        <dbReference type="ARBA" id="ARBA00022741"/>
    </source>
</evidence>
<gene>
    <name evidence="9" type="primary">glgC</name>
    <name evidence="12" type="ORF">SAMN05192546_104270</name>
</gene>
<keyword evidence="7 9" id="KW-0320">Glycogen biosynthesis</keyword>
<dbReference type="NCBIfam" id="NF003670">
    <property type="entry name" value="PRK05293.1"/>
    <property type="match status" value="1"/>
</dbReference>
<dbReference type="CDD" id="cd02508">
    <property type="entry name" value="ADP_Glucose_PP"/>
    <property type="match status" value="1"/>
</dbReference>
<comment type="subunit">
    <text evidence="9">Homotetramer.</text>
</comment>
<comment type="pathway">
    <text evidence="9">Glycan biosynthesis; glycogen biosynthesis.</text>
</comment>
<dbReference type="Pfam" id="PF00483">
    <property type="entry name" value="NTP_transferase"/>
    <property type="match status" value="1"/>
</dbReference>
<accession>A0A1H3MTU9</accession>
<keyword evidence="4 9" id="KW-0548">Nucleotidyltransferase</keyword>
<dbReference type="InterPro" id="IPR056818">
    <property type="entry name" value="GlmU/GlgC-like_hexapep"/>
</dbReference>
<dbReference type="InterPro" id="IPR023049">
    <property type="entry name" value="GlgC_bac"/>
</dbReference>
<feature type="binding site" evidence="9">
    <location>
        <begin position="180"/>
        <end position="181"/>
    </location>
    <ligand>
        <name>alpha-D-glucose 1-phosphate</name>
        <dbReference type="ChEBI" id="CHEBI:58601"/>
    </ligand>
</feature>
<feature type="domain" description="Nucleotidyl transferase" evidence="10">
    <location>
        <begin position="8"/>
        <end position="261"/>
    </location>
</feature>
<keyword evidence="2 9" id="KW-0321">Glycogen metabolism</keyword>
<sequence>MKKHEVIAMLLAGGQGTRLGILTRKLAKPAVPFGGKYRIIDFPLSNCSNSGIYTVGVLTQYQPLILNSYIGIGSHWDLDKKHGGVTVLPPYVRHDGGHWYLGTANAVYQNIEFIDQYDPEYVLILSGDHIYKMDYSKMIDEHKEKKAEVTIAVIEVPWDETHRFGIMNTDDENRIMEFEEKPQKAKNNLASMGVYVFGWKKLRKALIEDDLNAESDHDFGKNIIPKMLKTNERIYAYHFQHYWKDVGTIESLWQANMDLLDDNPELDLYERDWKIYSVNPNQPVQYIGENASVKKSLVNEGCQVHGAIEKSVLFPGVSVGRGSVVRNSVIMSDVVIGENVLVEGSIIGEECTIEDGCQIGQPGKGKEGITVLGENVVVDKGKTIPAGVEINIENCHEFGCCPNGLGQGEVK</sequence>
<dbReference type="InterPro" id="IPR011004">
    <property type="entry name" value="Trimer_LpxA-like_sf"/>
</dbReference>
<dbReference type="SUPFAM" id="SSF53448">
    <property type="entry name" value="Nucleotide-diphospho-sugar transferases"/>
    <property type="match status" value="1"/>
</dbReference>
<dbReference type="OrthoDB" id="9801810at2"/>
<feature type="binding site" evidence="9">
    <location>
        <position position="100"/>
    </location>
    <ligand>
        <name>alpha-D-glucose 1-phosphate</name>
        <dbReference type="ChEBI" id="CHEBI:58601"/>
    </ligand>
</feature>
<comment type="catalytic activity">
    <reaction evidence="9">
        <text>alpha-D-glucose 1-phosphate + ATP + H(+) = ADP-alpha-D-glucose + diphosphate</text>
        <dbReference type="Rhea" id="RHEA:12120"/>
        <dbReference type="ChEBI" id="CHEBI:15378"/>
        <dbReference type="ChEBI" id="CHEBI:30616"/>
        <dbReference type="ChEBI" id="CHEBI:33019"/>
        <dbReference type="ChEBI" id="CHEBI:57498"/>
        <dbReference type="ChEBI" id="CHEBI:58601"/>
        <dbReference type="EC" id="2.7.7.27"/>
    </reaction>
</comment>
<dbReference type="NCBIfam" id="TIGR02091">
    <property type="entry name" value="glgC"/>
    <property type="match status" value="1"/>
</dbReference>
<dbReference type="STRING" id="159292.SAMN05192546_104270"/>
<dbReference type="Gene3D" id="3.90.550.10">
    <property type="entry name" value="Spore Coat Polysaccharide Biosynthesis Protein SpsA, Chain A"/>
    <property type="match status" value="1"/>
</dbReference>
<evidence type="ECO:0000256" key="8">
    <source>
        <dbReference type="ARBA" id="ARBA00023277"/>
    </source>
</evidence>
<dbReference type="GO" id="GO:0005978">
    <property type="term" value="P:glycogen biosynthetic process"/>
    <property type="evidence" value="ECO:0007669"/>
    <property type="project" value="UniProtKB-UniRule"/>
</dbReference>
<dbReference type="GO" id="GO:0008878">
    <property type="term" value="F:glucose-1-phosphate adenylyltransferase activity"/>
    <property type="evidence" value="ECO:0007669"/>
    <property type="project" value="UniProtKB-UniRule"/>
</dbReference>